<evidence type="ECO:0000313" key="5">
    <source>
        <dbReference type="Proteomes" id="UP000317043"/>
    </source>
</evidence>
<evidence type="ECO:0000256" key="2">
    <source>
        <dbReference type="ARBA" id="ARBA00023157"/>
    </source>
</evidence>
<sequence length="1164" mass="123417">MYSPGRRLAVHLTVTAVIAAGLTGVSWLVPETSAPAAADPVGETDLLTEAQAQDQAVESGEAVEVTALRTERREVTANPDGSFTATEFTAPVRTVVDGDWIDVDPTLQVHADGTIAPVATTIDMRFSSGGDQPLVTVNKNNRSVALSWDGPLPTPTIAGPTATYSEVLPDVDLEVTALIDGFTHVLIVKNAQAANNPALAEIDMPIAVDGARVRASDSGGVEWVDSASGSPLVMADQPIMWDSRQFTSDESNLRVAEEGAGRAPVSVTVDTDSVTLEPDQALLTAPDTVYPVYIDPVYRDEYRSAWAMVDRGYPSQSYYKFAGADDEGLGRCNFSDCNSSMIKRLLYKVSTSFYKGRTILSATFGATLAHNYYGSDRADRADLYLSTTGITSGTTWNSKVDQWNNKIAEADTPAPSGGSCTYSTPHATEWNVKTEVQAAANSGKTSLTFGMRNASETDATKWMRFCHNGHLRVTYNTPPEQADTNDMGITPGKACTYAIGADSYTNKPPTIFATLKDDDHGDKNEWGSGGKVSEQLRAEFRLIWDDQEWTAPLSGAKASGSQFQLDLATAAGLPELPHNTPIGWIVRAHDANTAGPWSWAGDSSRCRFVIDPTTPDPPVVTSIDFPDGDAITEGVGEIGSFDITAPRATTKSYIYDFNDDDAGPKTVELDNLGDGLSIDFMPVVPGRQLLTVTAVDANGLSSSTSYSFRVSVPAAAGRWGMTDSAGSLQAVDVDGTNPAMVGDGVDFAAEGPGVHTAAHFDGTPQAYASTGNRSIAPTGESFAAAAWVKIDDLSKDATAVSVDGTGEAGFRLGYHSTSATTGTWTFEIPDTDVSSFTTWRIIAGIVTETNKNTWVHLIGSYNAFDNTMRLYLNGQLLATAQRDSLWNGTNTVQIGRSLENGRYRNNWTGSLADIAIFDRYIVPAEANHLGAVTPRRTGYWQLNAAADGLSPEYLGGPNLQLSDGASIYNPADPVLDPFPLMGAGHLELDGTGGCAIAAAPTVDTQTSFTLSARVRPVSDAPETDMVVLSIPGSNGSMVTVGYSAASESWQASFTHADATGAATTVVTSRITPTADGFGQAIAVVYNAYTGDIILYVDGVASEPLQDPYLDAWAATGVVNVGQAVINGSPTYHFSGAIDDVRTYSGVANHVVIDALKKRDEDPSI</sequence>
<keyword evidence="1" id="KW-0732">Signal</keyword>
<dbReference type="Proteomes" id="UP000317043">
    <property type="component" value="Unassembled WGS sequence"/>
</dbReference>
<protein>
    <submittedName>
        <fullName evidence="4">Concanavalin A-like lectin/glucanase superfamily protein</fullName>
    </submittedName>
</protein>
<dbReference type="SMART" id="SM00560">
    <property type="entry name" value="LamGL"/>
    <property type="match status" value="2"/>
</dbReference>
<dbReference type="SUPFAM" id="SSF49899">
    <property type="entry name" value="Concanavalin A-like lectins/glucanases"/>
    <property type="match status" value="2"/>
</dbReference>
<feature type="domain" description="LamG-like jellyroll fold" evidence="3">
    <location>
        <begin position="780"/>
        <end position="924"/>
    </location>
</feature>
<gene>
    <name evidence="4" type="ORF">FB566_4398</name>
</gene>
<dbReference type="Gene3D" id="2.60.120.200">
    <property type="match status" value="2"/>
</dbReference>
<keyword evidence="5" id="KW-1185">Reference proteome</keyword>
<organism evidence="4 5">
    <name type="scientific">Stackebrandtia endophytica</name>
    <dbReference type="NCBI Taxonomy" id="1496996"/>
    <lineage>
        <taxon>Bacteria</taxon>
        <taxon>Bacillati</taxon>
        <taxon>Actinomycetota</taxon>
        <taxon>Actinomycetes</taxon>
        <taxon>Glycomycetales</taxon>
        <taxon>Glycomycetaceae</taxon>
        <taxon>Stackebrandtia</taxon>
    </lineage>
</organism>
<dbReference type="GO" id="GO:0030246">
    <property type="term" value="F:carbohydrate binding"/>
    <property type="evidence" value="ECO:0007669"/>
    <property type="project" value="UniProtKB-KW"/>
</dbReference>
<evidence type="ECO:0000313" key="4">
    <source>
        <dbReference type="EMBL" id="TQL78804.1"/>
    </source>
</evidence>
<keyword evidence="2" id="KW-1015">Disulfide bond</keyword>
<dbReference type="EMBL" id="VFOW01000001">
    <property type="protein sequence ID" value="TQL78804.1"/>
    <property type="molecule type" value="Genomic_DNA"/>
</dbReference>
<name>A0A543B1V3_9ACTN</name>
<dbReference type="InterPro" id="IPR013320">
    <property type="entry name" value="ConA-like_dom_sf"/>
</dbReference>
<dbReference type="Pfam" id="PF13385">
    <property type="entry name" value="Laminin_G_3"/>
    <property type="match status" value="2"/>
</dbReference>
<dbReference type="AlphaFoldDB" id="A0A543B1V3"/>
<evidence type="ECO:0000259" key="3">
    <source>
        <dbReference type="SMART" id="SM00560"/>
    </source>
</evidence>
<dbReference type="InParanoid" id="A0A543B1V3"/>
<keyword evidence="4" id="KW-0430">Lectin</keyword>
<proteinExistence type="predicted"/>
<dbReference type="InterPro" id="IPR006558">
    <property type="entry name" value="LamG-like"/>
</dbReference>
<accession>A0A543B1V3</accession>
<feature type="domain" description="LamG-like jellyroll fold" evidence="3">
    <location>
        <begin position="1006"/>
        <end position="1150"/>
    </location>
</feature>
<comment type="caution">
    <text evidence="4">The sequence shown here is derived from an EMBL/GenBank/DDBJ whole genome shotgun (WGS) entry which is preliminary data.</text>
</comment>
<evidence type="ECO:0000256" key="1">
    <source>
        <dbReference type="ARBA" id="ARBA00022729"/>
    </source>
</evidence>
<reference evidence="4 5" key="1">
    <citation type="submission" date="2019-06" db="EMBL/GenBank/DDBJ databases">
        <title>Sequencing the genomes of 1000 actinobacteria strains.</title>
        <authorList>
            <person name="Klenk H.-P."/>
        </authorList>
    </citation>
    <scope>NUCLEOTIDE SEQUENCE [LARGE SCALE GENOMIC DNA]</scope>
    <source>
        <strain evidence="4 5">DSM 45928</strain>
    </source>
</reference>